<dbReference type="SUPFAM" id="SSF53756">
    <property type="entry name" value="UDP-Glycosyltransferase/glycogen phosphorylase"/>
    <property type="match status" value="1"/>
</dbReference>
<evidence type="ECO:0000313" key="3">
    <source>
        <dbReference type="Proteomes" id="UP000439780"/>
    </source>
</evidence>
<dbReference type="OrthoDB" id="9790710at2"/>
<dbReference type="PANTHER" id="PTHR12526">
    <property type="entry name" value="GLYCOSYLTRANSFERASE"/>
    <property type="match status" value="1"/>
</dbReference>
<dbReference type="AlphaFoldDB" id="A0A845AHG2"/>
<evidence type="ECO:0000313" key="2">
    <source>
        <dbReference type="EMBL" id="MXP30072.1"/>
    </source>
</evidence>
<sequence>MSARHVVPKRILHLHGNFDRTSAARRSVDVINGLGSGFGHAIVSGDNIGGGIDSVNDDIIATRVVGFTRMGGAPTPGKLQRIARDMRGYDLVCTYGSGAMNAALAHTLFADLHGLPPLIHHEDGAEGVPYMPSRRQVWLRRIGLGRAAGLVVVNEELEELALTAWQQPIGRVKHIPDGIEPPKRRKPPKSDALSRLLKRPGELWVGNCSEFLPRNNLPMLVRAFAELADNWHLVLLGDGPDRARVEEEVDRLGINHRVHIRPAPERLEAVLGLFEIYALAGPVSSDYPPRLLSIIASGVPLAGAALGSSADFVSPDNAAFVFPEGNVEELAQSLVGLSFDERLRKSVGEANRAEIAGRLSRERMIASYKRLYSSAIDRGPTVVR</sequence>
<dbReference type="Gene3D" id="3.40.50.2000">
    <property type="entry name" value="Glycogen Phosphorylase B"/>
    <property type="match status" value="2"/>
</dbReference>
<dbReference type="GO" id="GO:0016757">
    <property type="term" value="F:glycosyltransferase activity"/>
    <property type="evidence" value="ECO:0007669"/>
    <property type="project" value="TreeGrafter"/>
</dbReference>
<dbReference type="PANTHER" id="PTHR12526:SF636">
    <property type="entry name" value="BLL3647 PROTEIN"/>
    <property type="match status" value="1"/>
</dbReference>
<feature type="region of interest" description="Disordered" evidence="1">
    <location>
        <begin position="173"/>
        <end position="192"/>
    </location>
</feature>
<gene>
    <name evidence="2" type="ORF">GRI58_14780</name>
</gene>
<name>A0A845AHG2_9SPHN</name>
<dbReference type="Proteomes" id="UP000439780">
    <property type="component" value="Unassembled WGS sequence"/>
</dbReference>
<dbReference type="Pfam" id="PF13692">
    <property type="entry name" value="Glyco_trans_1_4"/>
    <property type="match status" value="1"/>
</dbReference>
<reference evidence="2 3" key="1">
    <citation type="submission" date="2019-12" db="EMBL/GenBank/DDBJ databases">
        <title>Genomic-based taxomic classification of the family Erythrobacteraceae.</title>
        <authorList>
            <person name="Xu L."/>
        </authorList>
    </citation>
    <scope>NUCLEOTIDE SEQUENCE [LARGE SCALE GENOMIC DNA]</scope>
    <source>
        <strain evidence="2 3">KEMB 9005-328</strain>
    </source>
</reference>
<dbReference type="EMBL" id="WTYA01000015">
    <property type="protein sequence ID" value="MXP30072.1"/>
    <property type="molecule type" value="Genomic_DNA"/>
</dbReference>
<evidence type="ECO:0000256" key="1">
    <source>
        <dbReference type="SAM" id="MobiDB-lite"/>
    </source>
</evidence>
<comment type="caution">
    <text evidence="2">The sequence shown here is derived from an EMBL/GenBank/DDBJ whole genome shotgun (WGS) entry which is preliminary data.</text>
</comment>
<proteinExistence type="predicted"/>
<protein>
    <submittedName>
        <fullName evidence="2">Glycosyltransferase</fullName>
    </submittedName>
</protein>
<dbReference type="RefSeq" id="WP_160754375.1">
    <property type="nucleotide sequence ID" value="NZ_WTYA01000015.1"/>
</dbReference>
<accession>A0A845AHG2</accession>
<organism evidence="2 3">
    <name type="scientific">Qipengyuania algicida</name>
    <dbReference type="NCBI Taxonomy" id="1836209"/>
    <lineage>
        <taxon>Bacteria</taxon>
        <taxon>Pseudomonadati</taxon>
        <taxon>Pseudomonadota</taxon>
        <taxon>Alphaproteobacteria</taxon>
        <taxon>Sphingomonadales</taxon>
        <taxon>Erythrobacteraceae</taxon>
        <taxon>Qipengyuania</taxon>
    </lineage>
</organism>
<keyword evidence="2" id="KW-0808">Transferase</keyword>
<keyword evidence="3" id="KW-1185">Reference proteome</keyword>